<keyword evidence="3 6" id="KW-0560">Oxidoreductase</keyword>
<dbReference type="SUPFAM" id="SSF51679">
    <property type="entry name" value="Bacterial luciferase-like"/>
    <property type="match status" value="1"/>
</dbReference>
<dbReference type="PANTHER" id="PTHR42847:SF9">
    <property type="entry name" value="BLL6451 PROTEIN"/>
    <property type="match status" value="1"/>
</dbReference>
<dbReference type="Gene3D" id="3.20.20.30">
    <property type="entry name" value="Luciferase-like domain"/>
    <property type="match status" value="1"/>
</dbReference>
<evidence type="ECO:0000313" key="6">
    <source>
        <dbReference type="EMBL" id="SUU89311.1"/>
    </source>
</evidence>
<protein>
    <submittedName>
        <fullName evidence="6">Alkanesulfonate monooxygenase</fullName>
        <ecNumber evidence="6">1.14.14.5</ecNumber>
    </submittedName>
</protein>
<dbReference type="InterPro" id="IPR036661">
    <property type="entry name" value="Luciferase-like_sf"/>
</dbReference>
<evidence type="ECO:0000259" key="5">
    <source>
        <dbReference type="Pfam" id="PF00296"/>
    </source>
</evidence>
<accession>A0A380WK55</accession>
<organism evidence="6 7">
    <name type="scientific">Aminobacter aminovorans</name>
    <name type="common">Chelatobacter heintzii</name>
    <dbReference type="NCBI Taxonomy" id="83263"/>
    <lineage>
        <taxon>Bacteria</taxon>
        <taxon>Pseudomonadati</taxon>
        <taxon>Pseudomonadota</taxon>
        <taxon>Alphaproteobacteria</taxon>
        <taxon>Hyphomicrobiales</taxon>
        <taxon>Phyllobacteriaceae</taxon>
        <taxon>Aminobacter</taxon>
    </lineage>
</organism>
<dbReference type="PANTHER" id="PTHR42847">
    <property type="entry name" value="ALKANESULFONATE MONOOXYGENASE"/>
    <property type="match status" value="1"/>
</dbReference>
<dbReference type="EMBL" id="UFSM01000001">
    <property type="protein sequence ID" value="SUU89311.1"/>
    <property type="molecule type" value="Genomic_DNA"/>
</dbReference>
<evidence type="ECO:0000313" key="7">
    <source>
        <dbReference type="Proteomes" id="UP000254701"/>
    </source>
</evidence>
<dbReference type="InterPro" id="IPR011251">
    <property type="entry name" value="Luciferase-like_dom"/>
</dbReference>
<dbReference type="InterPro" id="IPR050172">
    <property type="entry name" value="SsuD_RutA_monooxygenase"/>
</dbReference>
<name>A0A380WK55_AMIAI</name>
<evidence type="ECO:0000256" key="1">
    <source>
        <dbReference type="ARBA" id="ARBA00022630"/>
    </source>
</evidence>
<dbReference type="GO" id="GO:0008726">
    <property type="term" value="F:alkanesulfonate monooxygenase activity"/>
    <property type="evidence" value="ECO:0007669"/>
    <property type="project" value="UniProtKB-EC"/>
</dbReference>
<dbReference type="Pfam" id="PF00296">
    <property type="entry name" value="Bac_luciferase"/>
    <property type="match status" value="1"/>
</dbReference>
<dbReference type="AlphaFoldDB" id="A0A380WK55"/>
<sequence length="311" mass="33988">MQIDFTHCPGGVADKDELHSSFFSDTAVAVQRLRQLERAGFDRVLIDDMGGLLANMDLASLALRSTQSIGVLVSHWPGIVAPVVAARQFAAFDQIGSGRLALRVPPSRDLRETNDDSGLVATLGRTDEYLMLLKRLWSNAQPFDHEGLFYRIHGGFVPMKAADGAAIPLQLGGLSGMALKIAGRHADRFELPVGGFDDTLRLIERVRVAAEPFGRAQRIRFSLPVLVGQVQAGEGGQQDWQLTGEPEHVVSVLAGFVELGVSDFIVHGLDDAEAVEAFGRQVIPALRKAFRRHDPAPTHLRKRPVVLRRIV</sequence>
<feature type="domain" description="Luciferase-like" evidence="5">
    <location>
        <begin position="29"/>
        <end position="228"/>
    </location>
</feature>
<reference evidence="6 7" key="1">
    <citation type="submission" date="2018-06" db="EMBL/GenBank/DDBJ databases">
        <authorList>
            <consortium name="Pathogen Informatics"/>
            <person name="Doyle S."/>
        </authorList>
    </citation>
    <scope>NUCLEOTIDE SEQUENCE [LARGE SCALE GENOMIC DNA]</scope>
    <source>
        <strain evidence="6 7">NCTC10684</strain>
    </source>
</reference>
<evidence type="ECO:0000256" key="3">
    <source>
        <dbReference type="ARBA" id="ARBA00023002"/>
    </source>
</evidence>
<dbReference type="Proteomes" id="UP000254701">
    <property type="component" value="Unassembled WGS sequence"/>
</dbReference>
<dbReference type="RefSeq" id="WP_165916041.1">
    <property type="nucleotide sequence ID" value="NZ_BAAAVY010000002.1"/>
</dbReference>
<keyword evidence="1" id="KW-0285">Flavoprotein</keyword>
<keyword evidence="4 6" id="KW-0503">Monooxygenase</keyword>
<evidence type="ECO:0000256" key="4">
    <source>
        <dbReference type="ARBA" id="ARBA00023033"/>
    </source>
</evidence>
<dbReference type="EC" id="1.14.14.5" evidence="6"/>
<gene>
    <name evidence="6" type="primary">ssuD</name>
    <name evidence="6" type="ORF">NCTC10684_02548</name>
</gene>
<keyword evidence="2" id="KW-0288">FMN</keyword>
<proteinExistence type="predicted"/>
<evidence type="ECO:0000256" key="2">
    <source>
        <dbReference type="ARBA" id="ARBA00022643"/>
    </source>
</evidence>